<dbReference type="EMBL" id="KN825672">
    <property type="protein sequence ID" value="KIK82145.1"/>
    <property type="molecule type" value="Genomic_DNA"/>
</dbReference>
<protein>
    <recommendedName>
        <fullName evidence="3">Tc1-like transposase DDE domain-containing protein</fullName>
    </recommendedName>
</protein>
<sequence>CIAWEGVGYATNIYESPEYHDLNPPDIIFQQDNGLKHTCNKVREWLEEQDFRTMVF</sequence>
<feature type="non-terminal residue" evidence="1">
    <location>
        <position position="1"/>
    </location>
</feature>
<organism evidence="1 2">
    <name type="scientific">Paxillus rubicundulus Ve08.2h10</name>
    <dbReference type="NCBI Taxonomy" id="930991"/>
    <lineage>
        <taxon>Eukaryota</taxon>
        <taxon>Fungi</taxon>
        <taxon>Dikarya</taxon>
        <taxon>Basidiomycota</taxon>
        <taxon>Agaricomycotina</taxon>
        <taxon>Agaricomycetes</taxon>
        <taxon>Agaricomycetidae</taxon>
        <taxon>Boletales</taxon>
        <taxon>Paxilineae</taxon>
        <taxon>Paxillaceae</taxon>
        <taxon>Paxillus</taxon>
    </lineage>
</organism>
<dbReference type="Proteomes" id="UP000054538">
    <property type="component" value="Unassembled WGS sequence"/>
</dbReference>
<accession>A0A0D0DR92</accession>
<dbReference type="HOGENOM" id="CLU_033666_15_1_1"/>
<dbReference type="AlphaFoldDB" id="A0A0D0DR92"/>
<keyword evidence="2" id="KW-1185">Reference proteome</keyword>
<dbReference type="InterPro" id="IPR036397">
    <property type="entry name" value="RNaseH_sf"/>
</dbReference>
<dbReference type="STRING" id="930991.A0A0D0DR92"/>
<evidence type="ECO:0000313" key="1">
    <source>
        <dbReference type="EMBL" id="KIK82145.1"/>
    </source>
</evidence>
<name>A0A0D0DR92_9AGAM</name>
<proteinExistence type="predicted"/>
<reference evidence="1 2" key="1">
    <citation type="submission" date="2014-04" db="EMBL/GenBank/DDBJ databases">
        <authorList>
            <consortium name="DOE Joint Genome Institute"/>
            <person name="Kuo A."/>
            <person name="Kohler A."/>
            <person name="Jargeat P."/>
            <person name="Nagy L.G."/>
            <person name="Floudas D."/>
            <person name="Copeland A."/>
            <person name="Barry K.W."/>
            <person name="Cichocki N."/>
            <person name="Veneault-Fourrey C."/>
            <person name="LaButti K."/>
            <person name="Lindquist E.A."/>
            <person name="Lipzen A."/>
            <person name="Lundell T."/>
            <person name="Morin E."/>
            <person name="Murat C."/>
            <person name="Sun H."/>
            <person name="Tunlid A."/>
            <person name="Henrissat B."/>
            <person name="Grigoriev I.V."/>
            <person name="Hibbett D.S."/>
            <person name="Martin F."/>
            <person name="Nordberg H.P."/>
            <person name="Cantor M.N."/>
            <person name="Hua S.X."/>
        </authorList>
    </citation>
    <scope>NUCLEOTIDE SEQUENCE [LARGE SCALE GENOMIC DNA]</scope>
    <source>
        <strain evidence="1 2">Ve08.2h10</strain>
    </source>
</reference>
<dbReference type="OrthoDB" id="3226274at2759"/>
<evidence type="ECO:0008006" key="3">
    <source>
        <dbReference type="Google" id="ProtNLM"/>
    </source>
</evidence>
<dbReference type="Gene3D" id="3.30.420.10">
    <property type="entry name" value="Ribonuclease H-like superfamily/Ribonuclease H"/>
    <property type="match status" value="1"/>
</dbReference>
<dbReference type="InParanoid" id="A0A0D0DR92"/>
<gene>
    <name evidence="1" type="ORF">PAXRUDRAFT_154444</name>
</gene>
<evidence type="ECO:0000313" key="2">
    <source>
        <dbReference type="Proteomes" id="UP000054538"/>
    </source>
</evidence>
<dbReference type="GO" id="GO:0003676">
    <property type="term" value="F:nucleic acid binding"/>
    <property type="evidence" value="ECO:0007669"/>
    <property type="project" value="InterPro"/>
</dbReference>
<reference evidence="2" key="2">
    <citation type="submission" date="2015-01" db="EMBL/GenBank/DDBJ databases">
        <title>Evolutionary Origins and Diversification of the Mycorrhizal Mutualists.</title>
        <authorList>
            <consortium name="DOE Joint Genome Institute"/>
            <consortium name="Mycorrhizal Genomics Consortium"/>
            <person name="Kohler A."/>
            <person name="Kuo A."/>
            <person name="Nagy L.G."/>
            <person name="Floudas D."/>
            <person name="Copeland A."/>
            <person name="Barry K.W."/>
            <person name="Cichocki N."/>
            <person name="Veneault-Fourrey C."/>
            <person name="LaButti K."/>
            <person name="Lindquist E.A."/>
            <person name="Lipzen A."/>
            <person name="Lundell T."/>
            <person name="Morin E."/>
            <person name="Murat C."/>
            <person name="Riley R."/>
            <person name="Ohm R."/>
            <person name="Sun H."/>
            <person name="Tunlid A."/>
            <person name="Henrissat B."/>
            <person name="Grigoriev I.V."/>
            <person name="Hibbett D.S."/>
            <person name="Martin F."/>
        </authorList>
    </citation>
    <scope>NUCLEOTIDE SEQUENCE [LARGE SCALE GENOMIC DNA]</scope>
    <source>
        <strain evidence="2">Ve08.2h10</strain>
    </source>
</reference>